<dbReference type="Pfam" id="PF00743">
    <property type="entry name" value="FMO-like"/>
    <property type="match status" value="1"/>
</dbReference>
<reference evidence="11 12" key="1">
    <citation type="submission" date="2006-03" db="EMBL/GenBank/DDBJ databases">
        <authorList>
            <person name="Pinhassi J."/>
            <person name="Pedros-Alio C."/>
            <person name="Ferriera S."/>
            <person name="Johnson J."/>
            <person name="Kravitz S."/>
            <person name="Halpern A."/>
            <person name="Remington K."/>
            <person name="Beeson K."/>
            <person name="Tran B."/>
            <person name="Rogers Y.-H."/>
            <person name="Friedman R."/>
            <person name="Venter J.C."/>
        </authorList>
    </citation>
    <scope>NUCLEOTIDE SEQUENCE [LARGE SCALE GENOMIC DNA]</scope>
    <source>
        <strain evidence="11 12">RED65</strain>
    </source>
</reference>
<keyword evidence="4" id="KW-1003">Cell membrane</keyword>
<dbReference type="EMBL" id="AAQH01000026">
    <property type="protein sequence ID" value="EAT10988.1"/>
    <property type="molecule type" value="Genomic_DNA"/>
</dbReference>
<dbReference type="InterPro" id="IPR051820">
    <property type="entry name" value="FAD-binding_MO"/>
</dbReference>
<keyword evidence="12" id="KW-1185">Reference proteome</keyword>
<evidence type="ECO:0000256" key="2">
    <source>
        <dbReference type="ARBA" id="ARBA00004236"/>
    </source>
</evidence>
<evidence type="ECO:0000313" key="11">
    <source>
        <dbReference type="EMBL" id="EAT10988.1"/>
    </source>
</evidence>
<evidence type="ECO:0000256" key="7">
    <source>
        <dbReference type="ARBA" id="ARBA00022857"/>
    </source>
</evidence>
<comment type="similarity">
    <text evidence="3">Belongs to the FAD-binding monooxygenase family.</text>
</comment>
<evidence type="ECO:0000313" key="12">
    <source>
        <dbReference type="Proteomes" id="UP000004263"/>
    </source>
</evidence>
<evidence type="ECO:0000256" key="3">
    <source>
        <dbReference type="ARBA" id="ARBA00010139"/>
    </source>
</evidence>
<keyword evidence="9 11" id="KW-0503">Monooxygenase</keyword>
<evidence type="ECO:0000256" key="9">
    <source>
        <dbReference type="ARBA" id="ARBA00023033"/>
    </source>
</evidence>
<dbReference type="RefSeq" id="WP_007019289.1">
    <property type="nucleotide sequence ID" value="NZ_CH724123.1"/>
</dbReference>
<evidence type="ECO:0000256" key="10">
    <source>
        <dbReference type="ARBA" id="ARBA00023136"/>
    </source>
</evidence>
<dbReference type="GO" id="GO:0005886">
    <property type="term" value="C:plasma membrane"/>
    <property type="evidence" value="ECO:0007669"/>
    <property type="project" value="UniProtKB-SubCell"/>
</dbReference>
<dbReference type="OrthoDB" id="312624at2"/>
<dbReference type="GO" id="GO:0050661">
    <property type="term" value="F:NADP binding"/>
    <property type="evidence" value="ECO:0007669"/>
    <property type="project" value="InterPro"/>
</dbReference>
<dbReference type="GO" id="GO:0050660">
    <property type="term" value="F:flavin adenine dinucleotide binding"/>
    <property type="evidence" value="ECO:0007669"/>
    <property type="project" value="InterPro"/>
</dbReference>
<accession>Q1MYF7</accession>
<keyword evidence="10" id="KW-0472">Membrane</keyword>
<keyword evidence="5" id="KW-0285">Flavoprotein</keyword>
<dbReference type="InterPro" id="IPR036188">
    <property type="entry name" value="FAD/NAD-bd_sf"/>
</dbReference>
<keyword evidence="7" id="KW-0521">NADP</keyword>
<evidence type="ECO:0000256" key="5">
    <source>
        <dbReference type="ARBA" id="ARBA00022630"/>
    </source>
</evidence>
<dbReference type="SUPFAM" id="SSF51905">
    <property type="entry name" value="FAD/NAD(P)-binding domain"/>
    <property type="match status" value="1"/>
</dbReference>
<dbReference type="InterPro" id="IPR020946">
    <property type="entry name" value="Flavin_mOase-like"/>
</dbReference>
<dbReference type="PANTHER" id="PTHR43872">
    <property type="entry name" value="MONOOXYGENASE, PUTATIVE (AFU_ORTHOLOGUE AFUA_8G02570)-RELATED"/>
    <property type="match status" value="1"/>
</dbReference>
<keyword evidence="6" id="KW-0274">FAD</keyword>
<name>Q1MYF7_9GAMM</name>
<dbReference type="STRING" id="207949.RED65_02163"/>
<comment type="cofactor">
    <cofactor evidence="1">
        <name>FAD</name>
        <dbReference type="ChEBI" id="CHEBI:57692"/>
    </cofactor>
</comment>
<proteinExistence type="inferred from homology"/>
<evidence type="ECO:0000256" key="6">
    <source>
        <dbReference type="ARBA" id="ARBA00022827"/>
    </source>
</evidence>
<comment type="caution">
    <text evidence="11">The sequence shown here is derived from an EMBL/GenBank/DDBJ whole genome shotgun (WGS) entry which is preliminary data.</text>
</comment>
<dbReference type="FunFam" id="3.50.50.60:FF:000213">
    <property type="entry name" value="FAD-containing monooxygenase EthA"/>
    <property type="match status" value="1"/>
</dbReference>
<evidence type="ECO:0000256" key="8">
    <source>
        <dbReference type="ARBA" id="ARBA00023002"/>
    </source>
</evidence>
<organism evidence="11 12">
    <name type="scientific">Bermanella marisrubri</name>
    <dbReference type="NCBI Taxonomy" id="207949"/>
    <lineage>
        <taxon>Bacteria</taxon>
        <taxon>Pseudomonadati</taxon>
        <taxon>Pseudomonadota</taxon>
        <taxon>Gammaproteobacteria</taxon>
        <taxon>Oceanospirillales</taxon>
        <taxon>Oceanospirillaceae</taxon>
        <taxon>Bermanella</taxon>
    </lineage>
</organism>
<dbReference type="FunFam" id="3.50.50.60:FF:000228">
    <property type="entry name" value="FAD-containing monooxygenase EthA"/>
    <property type="match status" value="1"/>
</dbReference>
<dbReference type="Gene3D" id="3.50.50.60">
    <property type="entry name" value="FAD/NAD(P)-binding domain"/>
    <property type="match status" value="3"/>
</dbReference>
<evidence type="ECO:0000256" key="1">
    <source>
        <dbReference type="ARBA" id="ARBA00001974"/>
    </source>
</evidence>
<protein>
    <submittedName>
        <fullName evidence="11">Flavin-containing monooxygenase FMO:FAD dependent oxidoreductase</fullName>
    </submittedName>
</protein>
<evidence type="ECO:0000256" key="4">
    <source>
        <dbReference type="ARBA" id="ARBA00022475"/>
    </source>
</evidence>
<gene>
    <name evidence="11" type="ORF">RED65_02163</name>
</gene>
<dbReference type="GO" id="GO:0004499">
    <property type="term" value="F:N,N-dimethylaniline monooxygenase activity"/>
    <property type="evidence" value="ECO:0007669"/>
    <property type="project" value="InterPro"/>
</dbReference>
<comment type="subcellular location">
    <subcellularLocation>
        <location evidence="2">Cell membrane</location>
    </subcellularLocation>
</comment>
<dbReference type="PANTHER" id="PTHR43872:SF1">
    <property type="entry name" value="MONOOXYGENASE, PUTATIVE (AFU_ORTHOLOGUE AFUA_8G02570)-RELATED"/>
    <property type="match status" value="1"/>
</dbReference>
<sequence>MAIPFYDVIIGGAGLSGIGMACHLAQKCPNKSFAVIERRDDIGGTWDLFRYPGIRSDSDMFTFGYDFRPWHDLSVLADGTSIKNYIKDTAKEFSVYDEIQFSTSIIHADWDTQKQTWTLTLEDNDSQQQRQVECQFFVPCTGYYNHAEGHRPSFPNEDSFKGQIIHPQFWPNDLDYKGKKVVVIGSGATAVTLVPAMAEDCAEITMLQRSPSYVFSVPAFDALSKWLGFIMPKKWVFNLARKRNIFLQRALYKVSKRYPNAMRRFFLWTVKRQVGDKVDMKHFTPYYNPWDQRLCAVPDGDLFEALSSSQANIVTDTIKQFDETGIKLDSGQHLDADIIITATGLSLQVLGGMTLGQDGQQQAFSERMTYKGVLVEDVPNFAYIFGYTNAPWTLKADIASRYVCRLINYMDENQLQSVYPHADAGQKTDATVMDEMQSGYIKRAKDVLPKQGKDVPWRVLNKYEIDKKMLLKQPIEDSPLVFLRKNENSIVEELQQANL</sequence>
<keyword evidence="8" id="KW-0560">Oxidoreductase</keyword>
<dbReference type="HOGENOM" id="CLU_032067_2_0_6"/>
<dbReference type="AlphaFoldDB" id="Q1MYF7"/>
<dbReference type="Proteomes" id="UP000004263">
    <property type="component" value="Unassembled WGS sequence"/>
</dbReference>